<evidence type="ECO:0000313" key="2">
    <source>
        <dbReference type="Proteomes" id="UP000030854"/>
    </source>
</evidence>
<dbReference type="EMBL" id="JNVN01002878">
    <property type="protein sequence ID" value="KHJ31454.1"/>
    <property type="molecule type" value="Genomic_DNA"/>
</dbReference>
<organism evidence="1 2">
    <name type="scientific">Uncinula necator</name>
    <name type="common">Grape powdery mildew</name>
    <dbReference type="NCBI Taxonomy" id="52586"/>
    <lineage>
        <taxon>Eukaryota</taxon>
        <taxon>Fungi</taxon>
        <taxon>Dikarya</taxon>
        <taxon>Ascomycota</taxon>
        <taxon>Pezizomycotina</taxon>
        <taxon>Leotiomycetes</taxon>
        <taxon>Erysiphales</taxon>
        <taxon>Erysiphaceae</taxon>
        <taxon>Erysiphe</taxon>
    </lineage>
</organism>
<reference evidence="1 2" key="1">
    <citation type="journal article" date="2014" name="BMC Genomics">
        <title>Adaptive genomic structural variation in the grape powdery mildew pathogen, Erysiphe necator.</title>
        <authorList>
            <person name="Jones L."/>
            <person name="Riaz S."/>
            <person name="Morales-Cruz A."/>
            <person name="Amrine K.C."/>
            <person name="McGuire B."/>
            <person name="Gubler W.D."/>
            <person name="Walker M.A."/>
            <person name="Cantu D."/>
        </authorList>
    </citation>
    <scope>NUCLEOTIDE SEQUENCE [LARGE SCALE GENOMIC DNA]</scope>
    <source>
        <strain evidence="2">c</strain>
    </source>
</reference>
<dbReference type="HOGENOM" id="CLU_2135379_0_0_1"/>
<sequence>MKMRDNQRWPDFLVVWCNKLTEARREFWDDRNEISMLQAALRDRPTNINRLNHNVENQQEPVEYGEVQVQEQVGQVDSSGNTIMGGVHVAGLTNGAQRRAKWKSLERLDRLRR</sequence>
<comment type="caution">
    <text evidence="1">The sequence shown here is derived from an EMBL/GenBank/DDBJ whole genome shotgun (WGS) entry which is preliminary data.</text>
</comment>
<dbReference type="AlphaFoldDB" id="A0A0B1P466"/>
<evidence type="ECO:0000313" key="1">
    <source>
        <dbReference type="EMBL" id="KHJ31454.1"/>
    </source>
</evidence>
<dbReference type="Proteomes" id="UP000030854">
    <property type="component" value="Unassembled WGS sequence"/>
</dbReference>
<keyword evidence="2" id="KW-1185">Reference proteome</keyword>
<proteinExistence type="predicted"/>
<accession>A0A0B1P466</accession>
<gene>
    <name evidence="1" type="ORF">EV44_g2275</name>
</gene>
<name>A0A0B1P466_UNCNE</name>
<protein>
    <submittedName>
        <fullName evidence="1">Uncharacterized protein</fullName>
    </submittedName>
</protein>